<organism evidence="1 2">
    <name type="scientific">Lentilactobacillus terminaliae</name>
    <dbReference type="NCBI Taxonomy" id="3003483"/>
    <lineage>
        <taxon>Bacteria</taxon>
        <taxon>Bacillati</taxon>
        <taxon>Bacillota</taxon>
        <taxon>Bacilli</taxon>
        <taxon>Lactobacillales</taxon>
        <taxon>Lactobacillaceae</taxon>
        <taxon>Lentilactobacillus</taxon>
    </lineage>
</organism>
<dbReference type="Proteomes" id="UP001149860">
    <property type="component" value="Chromosome"/>
</dbReference>
<accession>A0ACD5DCK1</accession>
<evidence type="ECO:0000313" key="2">
    <source>
        <dbReference type="Proteomes" id="UP001149860"/>
    </source>
</evidence>
<dbReference type="EMBL" id="CP168151">
    <property type="protein sequence ID" value="XFD39099.1"/>
    <property type="molecule type" value="Genomic_DNA"/>
</dbReference>
<proteinExistence type="predicted"/>
<gene>
    <name evidence="1" type="ORF">O0236_006590</name>
</gene>
<name>A0ACD5DCK1_9LACO</name>
<keyword evidence="2" id="KW-1185">Reference proteome</keyword>
<reference evidence="1" key="1">
    <citation type="submission" date="2024-08" db="EMBL/GenBank/DDBJ databases">
        <title>Lentilactobacillus sp. nov., isolated from tree bark.</title>
        <authorList>
            <person name="Phuengjayaem S."/>
            <person name="Tanasupawat S."/>
        </authorList>
    </citation>
    <scope>NUCLEOTIDE SEQUENCE</scope>
    <source>
        <strain evidence="1">SPB1-3</strain>
    </source>
</reference>
<evidence type="ECO:0000313" key="1">
    <source>
        <dbReference type="EMBL" id="XFD39099.1"/>
    </source>
</evidence>
<protein>
    <submittedName>
        <fullName evidence="1">Uncharacterized protein</fullName>
    </submittedName>
</protein>
<sequence length="435" mass="48816">MEFVHRYLRVYVKWSGKQKHFLSWDKAPNNRQIEMTSPFTVGVNPDVNSLTMYDLTPDEFNYFQKDRQVAITAGFYNSDASAKNGGLITTGTIKSMTPMNLDGTDRSIQVNFNHFPDISEDVIKVKKITKVKVAVKAQDRKKAGATSVSDLINAYSKAKTAEYKKWLKANPKATSHQRGQKQREFTNKRKLYASRMRKKYSKKVKTKKDKAHYAKQIKYANLSYKKGTKASTIIKDIAKRAHIPLGALKLNYDHKYANGYTVSGKPLNAIKKVADSANTDIVISGSKLYIREITTGKKATLHLTPETGIISHPTPSDDGSYDGKKFEVQSLMRKEIEVGALLYIDDGVKNYGKCVVLSGQREYTTSTSTVTFQFVSYNEYKKAKATSLKKAKANAAKDKDKAKLSEKNAKAKDKVARSATKKKRKKRSNKGGGKK</sequence>